<keyword evidence="2" id="KW-1185">Reference proteome</keyword>
<protein>
    <submittedName>
        <fullName evidence="1">Uncharacterized protein</fullName>
    </submittedName>
</protein>
<dbReference type="AlphaFoldDB" id="A0A3M6TS87"/>
<sequence>MIKDKKCYVSLYPRTCCRQTVLSKKLFKSYTCQLGKKYGAVRKFFPL</sequence>
<accession>A0A3M6TS87</accession>
<proteinExistence type="predicted"/>
<evidence type="ECO:0000313" key="2">
    <source>
        <dbReference type="Proteomes" id="UP000275408"/>
    </source>
</evidence>
<organism evidence="1 2">
    <name type="scientific">Pocillopora damicornis</name>
    <name type="common">Cauliflower coral</name>
    <name type="synonym">Millepora damicornis</name>
    <dbReference type="NCBI Taxonomy" id="46731"/>
    <lineage>
        <taxon>Eukaryota</taxon>
        <taxon>Metazoa</taxon>
        <taxon>Cnidaria</taxon>
        <taxon>Anthozoa</taxon>
        <taxon>Hexacorallia</taxon>
        <taxon>Scleractinia</taxon>
        <taxon>Astrocoeniina</taxon>
        <taxon>Pocilloporidae</taxon>
        <taxon>Pocillopora</taxon>
    </lineage>
</organism>
<comment type="caution">
    <text evidence="1">The sequence shown here is derived from an EMBL/GenBank/DDBJ whole genome shotgun (WGS) entry which is preliminary data.</text>
</comment>
<evidence type="ECO:0000313" key="1">
    <source>
        <dbReference type="EMBL" id="RMX44196.1"/>
    </source>
</evidence>
<dbReference type="EMBL" id="RCHS01003049">
    <property type="protein sequence ID" value="RMX44196.1"/>
    <property type="molecule type" value="Genomic_DNA"/>
</dbReference>
<name>A0A3M6TS87_POCDA</name>
<dbReference type="Proteomes" id="UP000275408">
    <property type="component" value="Unassembled WGS sequence"/>
</dbReference>
<reference evidence="1 2" key="1">
    <citation type="journal article" date="2018" name="Sci. Rep.">
        <title>Comparative analysis of the Pocillopora damicornis genome highlights role of immune system in coral evolution.</title>
        <authorList>
            <person name="Cunning R."/>
            <person name="Bay R.A."/>
            <person name="Gillette P."/>
            <person name="Baker A.C."/>
            <person name="Traylor-Knowles N."/>
        </authorList>
    </citation>
    <scope>NUCLEOTIDE SEQUENCE [LARGE SCALE GENOMIC DNA]</scope>
    <source>
        <strain evidence="1">RSMAS</strain>
        <tissue evidence="1">Whole animal</tissue>
    </source>
</reference>
<gene>
    <name evidence="1" type="ORF">pdam_00002523</name>
</gene>